<dbReference type="RefSeq" id="WP_054256661.1">
    <property type="nucleotide sequence ID" value="NZ_CYIG01000022.1"/>
</dbReference>
<dbReference type="PANTHER" id="PTHR38777">
    <property type="entry name" value="FELS-2 PROPHAGE PROTEIN"/>
    <property type="match status" value="1"/>
</dbReference>
<evidence type="ECO:0000259" key="5">
    <source>
        <dbReference type="Pfam" id="PF01258"/>
    </source>
</evidence>
<sequence>MTDDIDRAQAREAELLADALRDHARRAGLAGKTVADSAEFCQACAEDIPDARRRAVPGVQFCVACQARRERKGNL</sequence>
<reference evidence="6 7" key="1">
    <citation type="submission" date="2016-10" db="EMBL/GenBank/DDBJ databases">
        <authorList>
            <person name="de Groot N.N."/>
        </authorList>
    </citation>
    <scope>NUCLEOTIDE SEQUENCE [LARGE SCALE GENOMIC DNA]</scope>
    <source>
        <strain evidence="6 7">R-24608</strain>
    </source>
</reference>
<organism evidence="6 7">
    <name type="scientific">Paenacidovorax caeni</name>
    <dbReference type="NCBI Taxonomy" id="343013"/>
    <lineage>
        <taxon>Bacteria</taxon>
        <taxon>Pseudomonadati</taxon>
        <taxon>Pseudomonadota</taxon>
        <taxon>Betaproteobacteria</taxon>
        <taxon>Burkholderiales</taxon>
        <taxon>Comamonadaceae</taxon>
        <taxon>Paenacidovorax</taxon>
    </lineage>
</organism>
<dbReference type="STRING" id="343013.SAMN04489707_102732"/>
<dbReference type="OrthoDB" id="9811543at2"/>
<evidence type="ECO:0000313" key="7">
    <source>
        <dbReference type="Proteomes" id="UP000183656"/>
    </source>
</evidence>
<dbReference type="PROSITE" id="PS51128">
    <property type="entry name" value="ZF_DKSA_2"/>
    <property type="match status" value="1"/>
</dbReference>
<proteinExistence type="predicted"/>
<evidence type="ECO:0000256" key="1">
    <source>
        <dbReference type="ARBA" id="ARBA00022723"/>
    </source>
</evidence>
<dbReference type="Pfam" id="PF01258">
    <property type="entry name" value="zf-dskA_traR"/>
    <property type="match status" value="1"/>
</dbReference>
<dbReference type="GO" id="GO:1900378">
    <property type="term" value="P:positive regulation of secondary metabolite biosynthetic process"/>
    <property type="evidence" value="ECO:0007669"/>
    <property type="project" value="TreeGrafter"/>
</dbReference>
<gene>
    <name evidence="6" type="ORF">SAMN04489707_102732</name>
</gene>
<dbReference type="AlphaFoldDB" id="A0A1I7JK24"/>
<dbReference type="PANTHER" id="PTHR38777:SF1">
    <property type="entry name" value="DNAK SUPPRESSOR PROTEIN"/>
    <property type="match status" value="1"/>
</dbReference>
<dbReference type="GO" id="GO:0008270">
    <property type="term" value="F:zinc ion binding"/>
    <property type="evidence" value="ECO:0007669"/>
    <property type="project" value="UniProtKB-KW"/>
</dbReference>
<protein>
    <submittedName>
        <fullName evidence="6">Phage/conjugal plasmid C-4 type zinc finger protein, TraR family</fullName>
    </submittedName>
</protein>
<evidence type="ECO:0000256" key="2">
    <source>
        <dbReference type="ARBA" id="ARBA00022771"/>
    </source>
</evidence>
<name>A0A1I7JK24_9BURK</name>
<keyword evidence="2" id="KW-0863">Zinc-finger</keyword>
<evidence type="ECO:0000256" key="3">
    <source>
        <dbReference type="ARBA" id="ARBA00022833"/>
    </source>
</evidence>
<keyword evidence="3" id="KW-0862">Zinc</keyword>
<dbReference type="SUPFAM" id="SSF57716">
    <property type="entry name" value="Glucocorticoid receptor-like (DNA-binding domain)"/>
    <property type="match status" value="1"/>
</dbReference>
<evidence type="ECO:0000256" key="4">
    <source>
        <dbReference type="PROSITE-ProRule" id="PRU00510"/>
    </source>
</evidence>
<dbReference type="NCBIfam" id="TIGR02419">
    <property type="entry name" value="C4_traR_proteo"/>
    <property type="match status" value="1"/>
</dbReference>
<keyword evidence="1" id="KW-0479">Metal-binding</keyword>
<dbReference type="Proteomes" id="UP000183656">
    <property type="component" value="Unassembled WGS sequence"/>
</dbReference>
<evidence type="ECO:0000313" key="6">
    <source>
        <dbReference type="EMBL" id="SFU85526.1"/>
    </source>
</evidence>
<feature type="domain" description="Zinc finger DksA/TraR C4-type" evidence="5">
    <location>
        <begin position="39"/>
        <end position="71"/>
    </location>
</feature>
<dbReference type="Gene3D" id="1.20.120.910">
    <property type="entry name" value="DksA, coiled-coil domain"/>
    <property type="match status" value="1"/>
</dbReference>
<accession>A0A1I7JK24</accession>
<dbReference type="EMBL" id="FPBX01000027">
    <property type="protein sequence ID" value="SFU85526.1"/>
    <property type="molecule type" value="Genomic_DNA"/>
</dbReference>
<dbReference type="InterPro" id="IPR012783">
    <property type="entry name" value="Znf_C4_TraR"/>
</dbReference>
<keyword evidence="7" id="KW-1185">Reference proteome</keyword>
<feature type="zinc finger region" description="dksA C4-type" evidence="4">
    <location>
        <begin position="41"/>
        <end position="65"/>
    </location>
</feature>
<dbReference type="InterPro" id="IPR000962">
    <property type="entry name" value="Znf_DskA_TraR"/>
</dbReference>